<dbReference type="PANTHER" id="PTHR34093">
    <property type="entry name" value="CHLORIDE CHANNEL CLIC-LIKE PROTEIN 1"/>
    <property type="match status" value="1"/>
</dbReference>
<evidence type="ECO:0000256" key="2">
    <source>
        <dbReference type="ARBA" id="ARBA00005944"/>
    </source>
</evidence>
<keyword evidence="6 8" id="KW-0472">Membrane</keyword>
<feature type="region of interest" description="Disordered" evidence="7">
    <location>
        <begin position="470"/>
        <end position="503"/>
    </location>
</feature>
<feature type="transmembrane region" description="Helical" evidence="8">
    <location>
        <begin position="241"/>
        <end position="258"/>
    </location>
</feature>
<name>A0AAV7T4S3_PLEWA</name>
<dbReference type="GO" id="GO:0005783">
    <property type="term" value="C:endoplasmic reticulum"/>
    <property type="evidence" value="ECO:0007669"/>
    <property type="project" value="TreeGrafter"/>
</dbReference>
<feature type="signal peptide" evidence="9">
    <location>
        <begin position="1"/>
        <end position="39"/>
    </location>
</feature>
<dbReference type="PANTHER" id="PTHR34093:SF1">
    <property type="entry name" value="CHLORIDE CHANNEL CLIC-LIKE PROTEIN 1"/>
    <property type="match status" value="1"/>
</dbReference>
<accession>A0AAV7T4S3</accession>
<keyword evidence="11" id="KW-1185">Reference proteome</keyword>
<reference evidence="10" key="1">
    <citation type="journal article" date="2022" name="bioRxiv">
        <title>Sequencing and chromosome-scale assembly of the giantPleurodeles waltlgenome.</title>
        <authorList>
            <person name="Brown T."/>
            <person name="Elewa A."/>
            <person name="Iarovenko S."/>
            <person name="Subramanian E."/>
            <person name="Araus A.J."/>
            <person name="Petzold A."/>
            <person name="Susuki M."/>
            <person name="Suzuki K.-i.T."/>
            <person name="Hayashi T."/>
            <person name="Toyoda A."/>
            <person name="Oliveira C."/>
            <person name="Osipova E."/>
            <person name="Leigh N.D."/>
            <person name="Simon A."/>
            <person name="Yun M.H."/>
        </authorList>
    </citation>
    <scope>NUCLEOTIDE SEQUENCE</scope>
    <source>
        <strain evidence="10">20211129_DDA</strain>
        <tissue evidence="10">Liver</tissue>
    </source>
</reference>
<proteinExistence type="inferred from homology"/>
<comment type="subcellular location">
    <subcellularLocation>
        <location evidence="1">Membrane</location>
        <topology evidence="1">Multi-pass membrane protein</topology>
    </subcellularLocation>
</comment>
<feature type="compositionally biased region" description="Basic and acidic residues" evidence="7">
    <location>
        <begin position="475"/>
        <end position="503"/>
    </location>
</feature>
<dbReference type="Pfam" id="PF05934">
    <property type="entry name" value="MCLC"/>
    <property type="match status" value="1"/>
</dbReference>
<evidence type="ECO:0000256" key="9">
    <source>
        <dbReference type="SAM" id="SignalP"/>
    </source>
</evidence>
<dbReference type="Proteomes" id="UP001066276">
    <property type="component" value="Chromosome 4_1"/>
</dbReference>
<feature type="transmembrane region" description="Helical" evidence="8">
    <location>
        <begin position="352"/>
        <end position="374"/>
    </location>
</feature>
<feature type="transmembrane region" description="Helical" evidence="8">
    <location>
        <begin position="208"/>
        <end position="229"/>
    </location>
</feature>
<feature type="chain" id="PRO_5043764956" description="Chloride channel CLIC-like protein 1" evidence="9">
    <location>
        <begin position="40"/>
        <end position="526"/>
    </location>
</feature>
<evidence type="ECO:0000256" key="4">
    <source>
        <dbReference type="ARBA" id="ARBA00022692"/>
    </source>
</evidence>
<dbReference type="GO" id="GO:0005254">
    <property type="term" value="F:chloride channel activity"/>
    <property type="evidence" value="ECO:0007669"/>
    <property type="project" value="TreeGrafter"/>
</dbReference>
<dbReference type="EMBL" id="JANPWB010000007">
    <property type="protein sequence ID" value="KAJ1170963.1"/>
    <property type="molecule type" value="Genomic_DNA"/>
</dbReference>
<evidence type="ECO:0000313" key="11">
    <source>
        <dbReference type="Proteomes" id="UP001066276"/>
    </source>
</evidence>
<evidence type="ECO:0000256" key="8">
    <source>
        <dbReference type="SAM" id="Phobius"/>
    </source>
</evidence>
<keyword evidence="4 8" id="KW-0812">Transmembrane</keyword>
<dbReference type="InterPro" id="IPR009231">
    <property type="entry name" value="Chloride_chnl_CLIC-like"/>
</dbReference>
<keyword evidence="5 8" id="KW-1133">Transmembrane helix</keyword>
<keyword evidence="9" id="KW-0732">Signal</keyword>
<comment type="caution">
    <text evidence="10">The sequence shown here is derived from an EMBL/GenBank/DDBJ whole genome shotgun (WGS) entry which is preliminary data.</text>
</comment>
<evidence type="ECO:0000313" key="10">
    <source>
        <dbReference type="EMBL" id="KAJ1170963.1"/>
    </source>
</evidence>
<dbReference type="GO" id="GO:0016020">
    <property type="term" value="C:membrane"/>
    <property type="evidence" value="ECO:0007669"/>
    <property type="project" value="UniProtKB-SubCell"/>
</dbReference>
<sequence length="526" mass="61104">MRIILYPQDPQLTSGRNMHCTIWINLMLNVLLLLTDSRAQDDEWIDPTDMLNYDAASGKMKPTVVDDRELAKKRLSEIDRQIACEIEKKECEKKYAALLQEVDYFQKKEKSRSHESSSIPIFKRYLNKILIETGRLGLPDETNDAVHYDAEIILTRQTLSDIHKFLTGEEWKSGALDDSLTDVLINFKHHDIDAWKWRFEDYFGIDPYSLFLILLCLLCLVSIVATELFTRISWFTQLKRLFIISIIISVGWNWMYLYKVEFAQRQADVAKMEKFDTKCSEKVDWANSLTGWMTRLWSFQNDPCDDYYKALLVNPALMALALTFTHFVTEPLKHVGQGIGEFIKELLRELPLIYHVPVLIVMAFIALSFCYGAGKTVIQIAHIRRLQGQEREPLLLEERRREPRIDARENQIQDGGRGDADRFLRQYNHRYDEEDGAALRARVRHLQNRPSNINPEVLQPARITAAENSWCTPGDAHKEGDKDGEASGKGREHTVAEKHTPEPKDYFIFGIDEECFLGEERYSLEF</sequence>
<evidence type="ECO:0000256" key="7">
    <source>
        <dbReference type="SAM" id="MobiDB-lite"/>
    </source>
</evidence>
<evidence type="ECO:0000256" key="1">
    <source>
        <dbReference type="ARBA" id="ARBA00004141"/>
    </source>
</evidence>
<comment type="similarity">
    <text evidence="2">Belongs to the chloride channel MCLC family.</text>
</comment>
<evidence type="ECO:0000256" key="5">
    <source>
        <dbReference type="ARBA" id="ARBA00022989"/>
    </source>
</evidence>
<organism evidence="10 11">
    <name type="scientific">Pleurodeles waltl</name>
    <name type="common">Iberian ribbed newt</name>
    <dbReference type="NCBI Taxonomy" id="8319"/>
    <lineage>
        <taxon>Eukaryota</taxon>
        <taxon>Metazoa</taxon>
        <taxon>Chordata</taxon>
        <taxon>Craniata</taxon>
        <taxon>Vertebrata</taxon>
        <taxon>Euteleostomi</taxon>
        <taxon>Amphibia</taxon>
        <taxon>Batrachia</taxon>
        <taxon>Caudata</taxon>
        <taxon>Salamandroidea</taxon>
        <taxon>Salamandridae</taxon>
        <taxon>Pleurodelinae</taxon>
        <taxon>Pleurodeles</taxon>
    </lineage>
</organism>
<protein>
    <recommendedName>
        <fullName evidence="3">Chloride channel CLIC-like protein 1</fullName>
    </recommendedName>
</protein>
<dbReference type="AlphaFoldDB" id="A0AAV7T4S3"/>
<evidence type="ECO:0000256" key="3">
    <source>
        <dbReference type="ARBA" id="ARBA00015571"/>
    </source>
</evidence>
<gene>
    <name evidence="10" type="ORF">NDU88_002834</name>
</gene>
<evidence type="ECO:0000256" key="6">
    <source>
        <dbReference type="ARBA" id="ARBA00023136"/>
    </source>
</evidence>